<dbReference type="InterPro" id="IPR016181">
    <property type="entry name" value="Acyl_CoA_acyltransferase"/>
</dbReference>
<dbReference type="Proteomes" id="UP000573327">
    <property type="component" value="Unassembled WGS sequence"/>
</dbReference>
<reference evidence="1 2" key="1">
    <citation type="submission" date="2020-08" db="EMBL/GenBank/DDBJ databases">
        <title>Sequencing the genomes of 1000 actinobacteria strains.</title>
        <authorList>
            <person name="Klenk H.-P."/>
        </authorList>
    </citation>
    <scope>NUCLEOTIDE SEQUENCE [LARGE SCALE GENOMIC DNA]</scope>
    <source>
        <strain evidence="1 2">DSM 44786</strain>
    </source>
</reference>
<keyword evidence="1" id="KW-0808">Transferase</keyword>
<gene>
    <name evidence="1" type="ORF">F4556_006163</name>
</gene>
<accession>A0A7W7SHK4</accession>
<dbReference type="EMBL" id="JACHJR010000001">
    <property type="protein sequence ID" value="MBB4950628.1"/>
    <property type="molecule type" value="Genomic_DNA"/>
</dbReference>
<dbReference type="AlphaFoldDB" id="A0A7W7SHK4"/>
<dbReference type="SUPFAM" id="SSF55729">
    <property type="entry name" value="Acyl-CoA N-acyltransferases (Nat)"/>
    <property type="match status" value="1"/>
</dbReference>
<organism evidence="1 2">
    <name type="scientific">Kitasatospora gansuensis</name>
    <dbReference type="NCBI Taxonomy" id="258050"/>
    <lineage>
        <taxon>Bacteria</taxon>
        <taxon>Bacillati</taxon>
        <taxon>Actinomycetota</taxon>
        <taxon>Actinomycetes</taxon>
        <taxon>Kitasatosporales</taxon>
        <taxon>Streptomycetaceae</taxon>
        <taxon>Kitasatospora</taxon>
    </lineage>
</organism>
<sequence length="221" mass="23782">MYTSPIAQPCHDREEIADTLTAAFTDDPVYHWAIPLDLPERGRYLHACMRAEVDFALDHGGGAAVSQDRTGVTLWHSPDTAPGLEAYEEFYERIAATAGPAAERCLQLAEIESGHPAGLPRHVYSGFTGVVPGAQGRGTSLGLAMAVIAECRDRNAAMFALATCARNAALWARYGAYQCGETMLLPDGRSGLIPILIDSHRIEEALGQLHELAVQRAVVPS</sequence>
<dbReference type="RefSeq" id="WP_184921944.1">
    <property type="nucleotide sequence ID" value="NZ_JACHJR010000001.1"/>
</dbReference>
<dbReference type="Gene3D" id="3.40.630.30">
    <property type="match status" value="1"/>
</dbReference>
<name>A0A7W7SHK4_9ACTN</name>
<protein>
    <submittedName>
        <fullName evidence="1">GNAT superfamily N-acetyltransferase</fullName>
    </submittedName>
</protein>
<evidence type="ECO:0000313" key="1">
    <source>
        <dbReference type="EMBL" id="MBB4950628.1"/>
    </source>
</evidence>
<comment type="caution">
    <text evidence="1">The sequence shown here is derived from an EMBL/GenBank/DDBJ whole genome shotgun (WGS) entry which is preliminary data.</text>
</comment>
<evidence type="ECO:0000313" key="2">
    <source>
        <dbReference type="Proteomes" id="UP000573327"/>
    </source>
</evidence>
<dbReference type="GO" id="GO:0016740">
    <property type="term" value="F:transferase activity"/>
    <property type="evidence" value="ECO:0007669"/>
    <property type="project" value="UniProtKB-KW"/>
</dbReference>
<proteinExistence type="predicted"/>
<keyword evidence="2" id="KW-1185">Reference proteome</keyword>